<name>A0AAV4NQ45_CAEEX</name>
<dbReference type="PANTHER" id="PTHR47326">
    <property type="entry name" value="TRANSPOSABLE ELEMENT TC3 TRANSPOSASE-LIKE PROTEIN"/>
    <property type="match status" value="1"/>
</dbReference>
<dbReference type="PANTHER" id="PTHR47326:SF1">
    <property type="entry name" value="HTH PSQ-TYPE DOMAIN-CONTAINING PROTEIN"/>
    <property type="match status" value="1"/>
</dbReference>
<dbReference type="GO" id="GO:0003676">
    <property type="term" value="F:nucleic acid binding"/>
    <property type="evidence" value="ECO:0007669"/>
    <property type="project" value="InterPro"/>
</dbReference>
<evidence type="ECO:0000313" key="2">
    <source>
        <dbReference type="Proteomes" id="UP001054945"/>
    </source>
</evidence>
<organism evidence="1 2">
    <name type="scientific">Caerostris extrusa</name>
    <name type="common">Bark spider</name>
    <name type="synonym">Caerostris bankana</name>
    <dbReference type="NCBI Taxonomy" id="172846"/>
    <lineage>
        <taxon>Eukaryota</taxon>
        <taxon>Metazoa</taxon>
        <taxon>Ecdysozoa</taxon>
        <taxon>Arthropoda</taxon>
        <taxon>Chelicerata</taxon>
        <taxon>Arachnida</taxon>
        <taxon>Araneae</taxon>
        <taxon>Araneomorphae</taxon>
        <taxon>Entelegynae</taxon>
        <taxon>Araneoidea</taxon>
        <taxon>Araneidae</taxon>
        <taxon>Caerostris</taxon>
    </lineage>
</organism>
<comment type="caution">
    <text evidence="1">The sequence shown here is derived from an EMBL/GenBank/DDBJ whole genome shotgun (WGS) entry which is preliminary data.</text>
</comment>
<protein>
    <submittedName>
        <fullName evidence="1">Uncharacterized protein</fullName>
    </submittedName>
</protein>
<dbReference type="InterPro" id="IPR036397">
    <property type="entry name" value="RNaseH_sf"/>
</dbReference>
<dbReference type="EMBL" id="BPLR01003633">
    <property type="protein sequence ID" value="GIX86942.1"/>
    <property type="molecule type" value="Genomic_DNA"/>
</dbReference>
<gene>
    <name evidence="1" type="ORF">CEXT_254571</name>
</gene>
<evidence type="ECO:0000313" key="1">
    <source>
        <dbReference type="EMBL" id="GIX86942.1"/>
    </source>
</evidence>
<reference evidence="1 2" key="1">
    <citation type="submission" date="2021-06" db="EMBL/GenBank/DDBJ databases">
        <title>Caerostris extrusa draft genome.</title>
        <authorList>
            <person name="Kono N."/>
            <person name="Arakawa K."/>
        </authorList>
    </citation>
    <scope>NUCLEOTIDE SEQUENCE [LARGE SCALE GENOMIC DNA]</scope>
</reference>
<keyword evidence="2" id="KW-1185">Reference proteome</keyword>
<sequence length="95" mass="11424">MCQSIFQSNVMFQQNGASQHWSSDVRRSLDKTFLQQWIGRDGHPRSPDITPLDFYLWNYVKDRSCYTYRDACDLRHIITETINSVIPFRWTKIEY</sequence>
<dbReference type="AlphaFoldDB" id="A0AAV4NQ45"/>
<accession>A0AAV4NQ45</accession>
<dbReference type="Proteomes" id="UP001054945">
    <property type="component" value="Unassembled WGS sequence"/>
</dbReference>
<dbReference type="Gene3D" id="3.30.420.10">
    <property type="entry name" value="Ribonuclease H-like superfamily/Ribonuclease H"/>
    <property type="match status" value="1"/>
</dbReference>
<proteinExistence type="predicted"/>